<organism evidence="1 2">
    <name type="scientific">Tatumella punctata</name>
    <dbReference type="NCBI Taxonomy" id="399969"/>
    <lineage>
        <taxon>Bacteria</taxon>
        <taxon>Pseudomonadati</taxon>
        <taxon>Pseudomonadota</taxon>
        <taxon>Gammaproteobacteria</taxon>
        <taxon>Enterobacterales</taxon>
        <taxon>Erwiniaceae</taxon>
        <taxon>Tatumella</taxon>
    </lineage>
</organism>
<dbReference type="RefSeq" id="WP_385959979.1">
    <property type="nucleotide sequence ID" value="NZ_JBHSUC010000064.1"/>
</dbReference>
<keyword evidence="2" id="KW-1185">Reference proteome</keyword>
<sequence>MAGIVIRNKDGNVSISSDNPTYNYYFKTDIGGNFAPGEGDGAGDDFMPSPFTGGVRYGSFNSYSGSSAIRQYAYTDEYSNLSQLIWFNLFDGFEAAPGGYFQRNSGALLFTKQAIPEKGKYLNVYDANGTLIWTAESCATMPRIIGELFIPPDINLNSEISFYNIPKDIYFLVSPFYCDSDSSDASTIYIAFCIKREGEKIRFIFSSKDLSGGSMGVPFGSFKDIYPDGLYIPYATINV</sequence>
<proteinExistence type="predicted"/>
<name>A0ABW1VRM3_9GAMM</name>
<evidence type="ECO:0000313" key="1">
    <source>
        <dbReference type="EMBL" id="MFC6363704.1"/>
    </source>
</evidence>
<evidence type="ECO:0000313" key="2">
    <source>
        <dbReference type="Proteomes" id="UP001596215"/>
    </source>
</evidence>
<protein>
    <submittedName>
        <fullName evidence="1">Uncharacterized protein</fullName>
    </submittedName>
</protein>
<comment type="caution">
    <text evidence="1">The sequence shown here is derived from an EMBL/GenBank/DDBJ whole genome shotgun (WGS) entry which is preliminary data.</text>
</comment>
<accession>A0ABW1VRM3</accession>
<reference evidence="2" key="1">
    <citation type="journal article" date="2019" name="Int. J. Syst. Evol. Microbiol.">
        <title>The Global Catalogue of Microorganisms (GCM) 10K type strain sequencing project: providing services to taxonomists for standard genome sequencing and annotation.</title>
        <authorList>
            <consortium name="The Broad Institute Genomics Platform"/>
            <consortium name="The Broad Institute Genome Sequencing Center for Infectious Disease"/>
            <person name="Wu L."/>
            <person name="Ma J."/>
        </authorList>
    </citation>
    <scope>NUCLEOTIDE SEQUENCE [LARGE SCALE GENOMIC DNA]</scope>
    <source>
        <strain evidence="2">CGMCC 4.1530</strain>
    </source>
</reference>
<dbReference type="Proteomes" id="UP001596215">
    <property type="component" value="Unassembled WGS sequence"/>
</dbReference>
<gene>
    <name evidence="1" type="ORF">ACFP73_16805</name>
</gene>
<dbReference type="EMBL" id="JBHSUC010000064">
    <property type="protein sequence ID" value="MFC6363704.1"/>
    <property type="molecule type" value="Genomic_DNA"/>
</dbReference>